<keyword evidence="2" id="KW-0503">Monooxygenase</keyword>
<reference evidence="2" key="1">
    <citation type="submission" date="2020-03" db="EMBL/GenBank/DDBJ databases">
        <authorList>
            <person name="Guo F."/>
        </authorList>
    </citation>
    <scope>NUCLEOTIDE SEQUENCE</scope>
    <source>
        <strain evidence="2">JCM 30134</strain>
    </source>
</reference>
<dbReference type="Pfam" id="PF03992">
    <property type="entry name" value="ABM"/>
    <property type="match status" value="1"/>
</dbReference>
<proteinExistence type="predicted"/>
<dbReference type="InterPro" id="IPR007138">
    <property type="entry name" value="ABM_dom"/>
</dbReference>
<dbReference type="InterPro" id="IPR011008">
    <property type="entry name" value="Dimeric_a/b-barrel"/>
</dbReference>
<dbReference type="EMBL" id="JAAONZ010000012">
    <property type="protein sequence ID" value="NHO66872.1"/>
    <property type="molecule type" value="Genomic_DNA"/>
</dbReference>
<protein>
    <submittedName>
        <fullName evidence="2">Antibiotic biosynthesis monooxygenase</fullName>
    </submittedName>
</protein>
<dbReference type="Gene3D" id="3.30.70.100">
    <property type="match status" value="1"/>
</dbReference>
<name>A0A9E5K144_9GAMM</name>
<accession>A0A9E5K144</accession>
<comment type="caution">
    <text evidence="2">The sequence shown here is derived from an EMBL/GenBank/DDBJ whole genome shotgun (WGS) entry which is preliminary data.</text>
</comment>
<dbReference type="Proteomes" id="UP000787472">
    <property type="component" value="Unassembled WGS sequence"/>
</dbReference>
<dbReference type="SUPFAM" id="SSF54909">
    <property type="entry name" value="Dimeric alpha+beta barrel"/>
    <property type="match status" value="1"/>
</dbReference>
<sequence length="99" mass="11486">MIYEIAEIDITPGSEHAFESAVKKASEQFREAKGCRSLKLQRCIENRSRYHLVVGWDSVDDHMVTFRNSDAFQMWRQLASPFFATPPQVEHYECAIDAF</sequence>
<evidence type="ECO:0000313" key="2">
    <source>
        <dbReference type="EMBL" id="NHO66872.1"/>
    </source>
</evidence>
<evidence type="ECO:0000313" key="3">
    <source>
        <dbReference type="Proteomes" id="UP000787472"/>
    </source>
</evidence>
<dbReference type="GO" id="GO:0004497">
    <property type="term" value="F:monooxygenase activity"/>
    <property type="evidence" value="ECO:0007669"/>
    <property type="project" value="UniProtKB-KW"/>
</dbReference>
<dbReference type="RefSeq" id="WP_167188494.1">
    <property type="nucleotide sequence ID" value="NZ_JAAONZ010000012.1"/>
</dbReference>
<feature type="domain" description="ABM" evidence="1">
    <location>
        <begin position="2"/>
        <end position="92"/>
    </location>
</feature>
<keyword evidence="2" id="KW-0560">Oxidoreductase</keyword>
<dbReference type="PROSITE" id="PS51725">
    <property type="entry name" value="ABM"/>
    <property type="match status" value="1"/>
</dbReference>
<dbReference type="AlphaFoldDB" id="A0A9E5K144"/>
<gene>
    <name evidence="2" type="ORF">G8770_15075</name>
</gene>
<organism evidence="2 3">
    <name type="scientific">Pseudomaricurvus hydrocarbonicus</name>
    <dbReference type="NCBI Taxonomy" id="1470433"/>
    <lineage>
        <taxon>Bacteria</taxon>
        <taxon>Pseudomonadati</taxon>
        <taxon>Pseudomonadota</taxon>
        <taxon>Gammaproteobacteria</taxon>
        <taxon>Cellvibrionales</taxon>
        <taxon>Cellvibrionaceae</taxon>
        <taxon>Pseudomaricurvus</taxon>
    </lineage>
</organism>
<keyword evidence="3" id="KW-1185">Reference proteome</keyword>
<evidence type="ECO:0000259" key="1">
    <source>
        <dbReference type="PROSITE" id="PS51725"/>
    </source>
</evidence>